<dbReference type="PANTHER" id="PTHR43861">
    <property type="entry name" value="TRANS-ACONITATE 2-METHYLTRANSFERASE-RELATED"/>
    <property type="match status" value="1"/>
</dbReference>
<feature type="transmembrane region" description="Helical" evidence="1">
    <location>
        <begin position="258"/>
        <end position="276"/>
    </location>
</feature>
<keyword evidence="1" id="KW-0472">Membrane</keyword>
<dbReference type="PANTHER" id="PTHR43861:SF6">
    <property type="entry name" value="METHYLTRANSFERASE TYPE 11"/>
    <property type="match status" value="1"/>
</dbReference>
<accession>A0A2S7KVZ5</accession>
<dbReference type="Pfam" id="PF13489">
    <property type="entry name" value="Methyltransf_23"/>
    <property type="match status" value="1"/>
</dbReference>
<dbReference type="RefSeq" id="WP_104809070.1">
    <property type="nucleotide sequence ID" value="NZ_MQUA01000013.1"/>
</dbReference>
<gene>
    <name evidence="2" type="ORF">BST83_06400</name>
</gene>
<dbReference type="CDD" id="cd02440">
    <property type="entry name" value="AdoMet_MTases"/>
    <property type="match status" value="1"/>
</dbReference>
<keyword evidence="1" id="KW-0812">Transmembrane</keyword>
<evidence type="ECO:0000313" key="2">
    <source>
        <dbReference type="EMBL" id="PQB06824.1"/>
    </source>
</evidence>
<keyword evidence="3" id="KW-1185">Reference proteome</keyword>
<dbReference type="Proteomes" id="UP000239522">
    <property type="component" value="Unassembled WGS sequence"/>
</dbReference>
<sequence>MNSPFLKEFNNPDRYQFETVNCYSCNSDQYSFFLKGEEDLTGKEGEFQYVKCSNCEMVYQNPRIALDQIKEFYDGEYIAHRKKKNWGILTPLYEWTMNKHDRDKEKIVAKHVVLNKQTEVLDVGCAVGTFLLHINKKHDVQISGVDFKEGLEYPDFNKIEFYEGLFYEQNIAENRYDVVTMWHFLEHCYDPNKSLQMAKKVLKKGGKLIIEVPRLDSFTFKLFGKKWPGVQAPQHTVLYDKKAFISMMEKNGFKVTTYLPYGAFPPYFYIFAGSYFKTIGKNLNLNRIIFPYFLGQLILTPMLWFQKYLNLSMQTVVCEKIEN</sequence>
<dbReference type="InterPro" id="IPR029063">
    <property type="entry name" value="SAM-dependent_MTases_sf"/>
</dbReference>
<dbReference type="AlphaFoldDB" id="A0A2S7KVZ5"/>
<evidence type="ECO:0008006" key="4">
    <source>
        <dbReference type="Google" id="ProtNLM"/>
    </source>
</evidence>
<reference evidence="2 3" key="1">
    <citation type="submission" date="2016-11" db="EMBL/GenBank/DDBJ databases">
        <title>Trade-off between light-utilization and light-protection in marine flavobacteria.</title>
        <authorList>
            <person name="Kumagai Y."/>
        </authorList>
    </citation>
    <scope>NUCLEOTIDE SEQUENCE [LARGE SCALE GENOMIC DNA]</scope>
    <source>
        <strain evidence="2 3">ATCC 700397</strain>
    </source>
</reference>
<dbReference type="EMBL" id="MQUA01000013">
    <property type="protein sequence ID" value="PQB06824.1"/>
    <property type="molecule type" value="Genomic_DNA"/>
</dbReference>
<evidence type="ECO:0000256" key="1">
    <source>
        <dbReference type="SAM" id="Phobius"/>
    </source>
</evidence>
<protein>
    <recommendedName>
        <fullName evidence="4">Methyltransferase type 12</fullName>
    </recommendedName>
</protein>
<dbReference type="Gene3D" id="3.40.50.150">
    <property type="entry name" value="Vaccinia Virus protein VP39"/>
    <property type="match status" value="1"/>
</dbReference>
<dbReference type="SUPFAM" id="SSF53335">
    <property type="entry name" value="S-adenosyl-L-methionine-dependent methyltransferases"/>
    <property type="match status" value="1"/>
</dbReference>
<feature type="transmembrane region" description="Helical" evidence="1">
    <location>
        <begin position="288"/>
        <end position="305"/>
    </location>
</feature>
<name>A0A2S7KVZ5_9FLAO</name>
<evidence type="ECO:0000313" key="3">
    <source>
        <dbReference type="Proteomes" id="UP000239522"/>
    </source>
</evidence>
<comment type="caution">
    <text evidence="2">The sequence shown here is derived from an EMBL/GenBank/DDBJ whole genome shotgun (WGS) entry which is preliminary data.</text>
</comment>
<dbReference type="OrthoDB" id="9791837at2"/>
<organism evidence="2 3">
    <name type="scientific">Polaribacter filamentus</name>
    <dbReference type="NCBI Taxonomy" id="53483"/>
    <lineage>
        <taxon>Bacteria</taxon>
        <taxon>Pseudomonadati</taxon>
        <taxon>Bacteroidota</taxon>
        <taxon>Flavobacteriia</taxon>
        <taxon>Flavobacteriales</taxon>
        <taxon>Flavobacteriaceae</taxon>
    </lineage>
</organism>
<proteinExistence type="predicted"/>
<keyword evidence="1" id="KW-1133">Transmembrane helix</keyword>